<dbReference type="Proteomes" id="UP001056120">
    <property type="component" value="Linkage Group LG26"/>
</dbReference>
<evidence type="ECO:0000313" key="2">
    <source>
        <dbReference type="Proteomes" id="UP001056120"/>
    </source>
</evidence>
<comment type="caution">
    <text evidence="1">The sequence shown here is derived from an EMBL/GenBank/DDBJ whole genome shotgun (WGS) entry which is preliminary data.</text>
</comment>
<reference evidence="2" key="1">
    <citation type="journal article" date="2022" name="Mol. Ecol. Resour.">
        <title>The genomes of chicory, endive, great burdock and yacon provide insights into Asteraceae palaeo-polyploidization history and plant inulin production.</title>
        <authorList>
            <person name="Fan W."/>
            <person name="Wang S."/>
            <person name="Wang H."/>
            <person name="Wang A."/>
            <person name="Jiang F."/>
            <person name="Liu H."/>
            <person name="Zhao H."/>
            <person name="Xu D."/>
            <person name="Zhang Y."/>
        </authorList>
    </citation>
    <scope>NUCLEOTIDE SEQUENCE [LARGE SCALE GENOMIC DNA]</scope>
    <source>
        <strain evidence="2">cv. Yunnan</strain>
    </source>
</reference>
<gene>
    <name evidence="1" type="ORF">L1987_78490</name>
</gene>
<protein>
    <submittedName>
        <fullName evidence="1">Uncharacterized protein</fullName>
    </submittedName>
</protein>
<reference evidence="1 2" key="2">
    <citation type="journal article" date="2022" name="Mol. Ecol. Resour.">
        <title>The genomes of chicory, endive, great burdock and yacon provide insights into Asteraceae paleo-polyploidization history and plant inulin production.</title>
        <authorList>
            <person name="Fan W."/>
            <person name="Wang S."/>
            <person name="Wang H."/>
            <person name="Wang A."/>
            <person name="Jiang F."/>
            <person name="Liu H."/>
            <person name="Zhao H."/>
            <person name="Xu D."/>
            <person name="Zhang Y."/>
        </authorList>
    </citation>
    <scope>NUCLEOTIDE SEQUENCE [LARGE SCALE GENOMIC DNA]</scope>
    <source>
        <strain evidence="2">cv. Yunnan</strain>
        <tissue evidence="1">Leaves</tissue>
    </source>
</reference>
<evidence type="ECO:0000313" key="1">
    <source>
        <dbReference type="EMBL" id="KAI3695493.1"/>
    </source>
</evidence>
<keyword evidence="2" id="KW-1185">Reference proteome</keyword>
<dbReference type="EMBL" id="CM042043">
    <property type="protein sequence ID" value="KAI3695493.1"/>
    <property type="molecule type" value="Genomic_DNA"/>
</dbReference>
<proteinExistence type="predicted"/>
<sequence>MSGYETDDTNSECEESENKSNDGVDDLLDDAFQTGNDADDENVWDNANFSDPRNNPNVEKLFVDMEKPLYPGCDEFSILGFLLELMNVKRDRNDDQLSRNFALDIFKVNGHGIGKKETQILPSDLMKKALWFIFNNCQEVQTYLRYVDIYVDDDGYLRRSEQEGSVQPRIQSTVDGSAPEIIPHPTRKRNRQLGNTKATPSEFATECGIVMRNVCPLNIHKWDSIPDDVKDQMYEKLQVKFNLLRTDRRLEYVNERLRIQWKRTRGNLSEYWKNNGGKINPQLARSQMKPNCRSQEDWNHICDY</sequence>
<accession>A0ACB8ZDV6</accession>
<name>A0ACB8ZDV6_9ASTR</name>
<organism evidence="1 2">
    <name type="scientific">Smallanthus sonchifolius</name>
    <dbReference type="NCBI Taxonomy" id="185202"/>
    <lineage>
        <taxon>Eukaryota</taxon>
        <taxon>Viridiplantae</taxon>
        <taxon>Streptophyta</taxon>
        <taxon>Embryophyta</taxon>
        <taxon>Tracheophyta</taxon>
        <taxon>Spermatophyta</taxon>
        <taxon>Magnoliopsida</taxon>
        <taxon>eudicotyledons</taxon>
        <taxon>Gunneridae</taxon>
        <taxon>Pentapetalae</taxon>
        <taxon>asterids</taxon>
        <taxon>campanulids</taxon>
        <taxon>Asterales</taxon>
        <taxon>Asteraceae</taxon>
        <taxon>Asteroideae</taxon>
        <taxon>Heliantheae alliance</taxon>
        <taxon>Millerieae</taxon>
        <taxon>Smallanthus</taxon>
    </lineage>
</organism>